<accession>A0A699ZTR5</accession>
<comment type="caution">
    <text evidence="2">The sequence shown here is derived from an EMBL/GenBank/DDBJ whole genome shotgun (WGS) entry which is preliminary data.</text>
</comment>
<keyword evidence="3" id="KW-1185">Reference proteome</keyword>
<name>A0A699ZTR5_HAELA</name>
<dbReference type="AlphaFoldDB" id="A0A699ZTR5"/>
<evidence type="ECO:0000313" key="2">
    <source>
        <dbReference type="EMBL" id="GFH22154.1"/>
    </source>
</evidence>
<feature type="compositionally biased region" description="Basic and acidic residues" evidence="1">
    <location>
        <begin position="79"/>
        <end position="89"/>
    </location>
</feature>
<sequence>MEGEATATPLFEQMHTRGLSAAKLHAEAAGLIRLTSQALSTLAGLAKYTPGGYNSLWRDGRHITTSALTKAQPAVSESLKQKDHNGCAT</sequence>
<evidence type="ECO:0000256" key="1">
    <source>
        <dbReference type="SAM" id="MobiDB-lite"/>
    </source>
</evidence>
<dbReference type="Proteomes" id="UP000485058">
    <property type="component" value="Unassembled WGS sequence"/>
</dbReference>
<evidence type="ECO:0000313" key="3">
    <source>
        <dbReference type="Proteomes" id="UP000485058"/>
    </source>
</evidence>
<feature type="non-terminal residue" evidence="2">
    <location>
        <position position="89"/>
    </location>
</feature>
<feature type="non-terminal residue" evidence="2">
    <location>
        <position position="1"/>
    </location>
</feature>
<proteinExistence type="predicted"/>
<dbReference type="EMBL" id="BLLF01001979">
    <property type="protein sequence ID" value="GFH22154.1"/>
    <property type="molecule type" value="Genomic_DNA"/>
</dbReference>
<feature type="region of interest" description="Disordered" evidence="1">
    <location>
        <begin position="69"/>
        <end position="89"/>
    </location>
</feature>
<organism evidence="2 3">
    <name type="scientific">Haematococcus lacustris</name>
    <name type="common">Green alga</name>
    <name type="synonym">Haematococcus pluvialis</name>
    <dbReference type="NCBI Taxonomy" id="44745"/>
    <lineage>
        <taxon>Eukaryota</taxon>
        <taxon>Viridiplantae</taxon>
        <taxon>Chlorophyta</taxon>
        <taxon>core chlorophytes</taxon>
        <taxon>Chlorophyceae</taxon>
        <taxon>CS clade</taxon>
        <taxon>Chlamydomonadales</taxon>
        <taxon>Haematococcaceae</taxon>
        <taxon>Haematococcus</taxon>
    </lineage>
</organism>
<gene>
    <name evidence="2" type="ORF">HaLaN_19573</name>
</gene>
<protein>
    <submittedName>
        <fullName evidence="2">Uncharacterized protein</fullName>
    </submittedName>
</protein>
<reference evidence="2 3" key="1">
    <citation type="submission" date="2020-02" db="EMBL/GenBank/DDBJ databases">
        <title>Draft genome sequence of Haematococcus lacustris strain NIES-144.</title>
        <authorList>
            <person name="Morimoto D."/>
            <person name="Nakagawa S."/>
            <person name="Yoshida T."/>
            <person name="Sawayama S."/>
        </authorList>
    </citation>
    <scope>NUCLEOTIDE SEQUENCE [LARGE SCALE GENOMIC DNA]</scope>
    <source>
        <strain evidence="2 3">NIES-144</strain>
    </source>
</reference>